<organism evidence="2 3">
    <name type="scientific">Rhodovulum marinum</name>
    <dbReference type="NCBI Taxonomy" id="320662"/>
    <lineage>
        <taxon>Bacteria</taxon>
        <taxon>Pseudomonadati</taxon>
        <taxon>Pseudomonadota</taxon>
        <taxon>Alphaproteobacteria</taxon>
        <taxon>Rhodobacterales</taxon>
        <taxon>Paracoccaceae</taxon>
        <taxon>Rhodovulum</taxon>
    </lineage>
</organism>
<dbReference type="AlphaFoldDB" id="A0A4R2PZW2"/>
<evidence type="ECO:0000256" key="1">
    <source>
        <dbReference type="SAM" id="Phobius"/>
    </source>
</evidence>
<name>A0A4R2PZW2_9RHOB</name>
<dbReference type="EMBL" id="SLXP01000006">
    <property type="protein sequence ID" value="TCP40798.1"/>
    <property type="molecule type" value="Genomic_DNA"/>
</dbReference>
<sequence length="83" mass="9078">MTDEPESNRLGPRIRAVVHWARTRLPPGLRSLAGVLFVLGGLVGFLPVVGFWMIPLGLALIWLDIAALAHRLRGRGKNRDGEG</sequence>
<keyword evidence="3" id="KW-1185">Reference proteome</keyword>
<keyword evidence="1" id="KW-1133">Transmembrane helix</keyword>
<evidence type="ECO:0000313" key="2">
    <source>
        <dbReference type="EMBL" id="TCP40798.1"/>
    </source>
</evidence>
<dbReference type="Proteomes" id="UP000294835">
    <property type="component" value="Unassembled WGS sequence"/>
</dbReference>
<keyword evidence="1" id="KW-0472">Membrane</keyword>
<gene>
    <name evidence="2" type="ORF">EV662_10611</name>
</gene>
<accession>A0A4R2PZW2</accession>
<feature type="transmembrane region" description="Helical" evidence="1">
    <location>
        <begin position="29"/>
        <end position="46"/>
    </location>
</feature>
<dbReference type="RefSeq" id="WP_132462081.1">
    <property type="nucleotide sequence ID" value="NZ_SLXP01000006.1"/>
</dbReference>
<evidence type="ECO:0000313" key="3">
    <source>
        <dbReference type="Proteomes" id="UP000294835"/>
    </source>
</evidence>
<protein>
    <submittedName>
        <fullName evidence="2">Uncharacterized protein</fullName>
    </submittedName>
</protein>
<reference evidence="2 3" key="1">
    <citation type="submission" date="2019-03" db="EMBL/GenBank/DDBJ databases">
        <title>Genomic Encyclopedia of Type Strains, Phase IV (KMG-IV): sequencing the most valuable type-strain genomes for metagenomic binning, comparative biology and taxonomic classification.</title>
        <authorList>
            <person name="Goeker M."/>
        </authorList>
    </citation>
    <scope>NUCLEOTIDE SEQUENCE [LARGE SCALE GENOMIC DNA]</scope>
    <source>
        <strain evidence="2 3">DSM 18063</strain>
    </source>
</reference>
<keyword evidence="1" id="KW-0812">Transmembrane</keyword>
<proteinExistence type="predicted"/>
<comment type="caution">
    <text evidence="2">The sequence shown here is derived from an EMBL/GenBank/DDBJ whole genome shotgun (WGS) entry which is preliminary data.</text>
</comment>